<keyword evidence="1" id="KW-0732">Signal</keyword>
<sequence length="389" mass="46185">MLFFLISCFSFLLISKSFLKPNPNSKFYSKIWAFPCFSWVELHKIFKSLSRKRRIFLNSFQVPILFKNSFFSPNFETVEEKQGTSLLDLPDLPLDCILEKLSPSGLCTIAKVCRSLRDRGRNDHFWEKHMKQKWGAVIGDAAYREWECFIDSKREFLNFRTQRRRFQFFPSFLYFLRNKSEMRVKKCSLTVNSVMSCYVALETGEFWFPAQVFNREVQNGHVGFTLSCYDAHLSYDSTTDNFVARYPAHGRRIIEADIEWSRIRATTVNTRAQVLHISDCLDELKPNDHIEIQWRRNNEFPYGWWYGVVGHLESCNGNEFNCQCQIRDDVMLEFKQYSSGSKWRKIMISRKDHREEGNEADGFYGGIRKLYREEEIAKWKQIWPNCTLE</sequence>
<evidence type="ECO:0000256" key="1">
    <source>
        <dbReference type="SAM" id="SignalP"/>
    </source>
</evidence>
<dbReference type="AlphaFoldDB" id="A0ABD3S5E4"/>
<comment type="caution">
    <text evidence="3">The sequence shown here is derived from an EMBL/GenBank/DDBJ whole genome shotgun (WGS) entry which is preliminary data.</text>
</comment>
<protein>
    <recommendedName>
        <fullName evidence="2">F-box domain-containing protein</fullName>
    </recommendedName>
</protein>
<dbReference type="InterPro" id="IPR036047">
    <property type="entry name" value="F-box-like_dom_sf"/>
</dbReference>
<feature type="chain" id="PRO_5044834780" description="F-box domain-containing protein" evidence="1">
    <location>
        <begin position="20"/>
        <end position="389"/>
    </location>
</feature>
<dbReference type="Proteomes" id="UP001634393">
    <property type="component" value="Unassembled WGS sequence"/>
</dbReference>
<organism evidence="3 4">
    <name type="scientific">Penstemon smallii</name>
    <dbReference type="NCBI Taxonomy" id="265156"/>
    <lineage>
        <taxon>Eukaryota</taxon>
        <taxon>Viridiplantae</taxon>
        <taxon>Streptophyta</taxon>
        <taxon>Embryophyta</taxon>
        <taxon>Tracheophyta</taxon>
        <taxon>Spermatophyta</taxon>
        <taxon>Magnoliopsida</taxon>
        <taxon>eudicotyledons</taxon>
        <taxon>Gunneridae</taxon>
        <taxon>Pentapetalae</taxon>
        <taxon>asterids</taxon>
        <taxon>lamiids</taxon>
        <taxon>Lamiales</taxon>
        <taxon>Plantaginaceae</taxon>
        <taxon>Cheloneae</taxon>
        <taxon>Penstemon</taxon>
    </lineage>
</organism>
<dbReference type="PANTHER" id="PTHR31482">
    <property type="entry name" value="ESTS AU081301(E20138)"/>
    <property type="match status" value="1"/>
</dbReference>
<dbReference type="Gene3D" id="1.20.1280.50">
    <property type="match status" value="1"/>
</dbReference>
<evidence type="ECO:0000259" key="2">
    <source>
        <dbReference type="PROSITE" id="PS50181"/>
    </source>
</evidence>
<feature type="domain" description="F-box" evidence="2">
    <location>
        <begin position="83"/>
        <end position="129"/>
    </location>
</feature>
<reference evidence="3 4" key="1">
    <citation type="submission" date="2024-12" db="EMBL/GenBank/DDBJ databases">
        <title>The unique morphological basis and parallel evolutionary history of personate flowers in Penstemon.</title>
        <authorList>
            <person name="Depatie T.H."/>
            <person name="Wessinger C.A."/>
        </authorList>
    </citation>
    <scope>NUCLEOTIDE SEQUENCE [LARGE SCALE GENOMIC DNA]</scope>
    <source>
        <strain evidence="3">WTNN_2</strain>
        <tissue evidence="3">Leaf</tissue>
    </source>
</reference>
<proteinExistence type="predicted"/>
<evidence type="ECO:0000313" key="3">
    <source>
        <dbReference type="EMBL" id="KAL3819693.1"/>
    </source>
</evidence>
<dbReference type="EMBL" id="JBJXBP010000007">
    <property type="protein sequence ID" value="KAL3819693.1"/>
    <property type="molecule type" value="Genomic_DNA"/>
</dbReference>
<dbReference type="PROSITE" id="PS50181">
    <property type="entry name" value="FBOX"/>
    <property type="match status" value="1"/>
</dbReference>
<dbReference type="SMART" id="SM00256">
    <property type="entry name" value="FBOX"/>
    <property type="match status" value="1"/>
</dbReference>
<dbReference type="Pfam" id="PF00646">
    <property type="entry name" value="F-box"/>
    <property type="match status" value="1"/>
</dbReference>
<accession>A0ABD3S5E4</accession>
<name>A0ABD3S5E4_9LAMI</name>
<evidence type="ECO:0000313" key="4">
    <source>
        <dbReference type="Proteomes" id="UP001634393"/>
    </source>
</evidence>
<feature type="signal peptide" evidence="1">
    <location>
        <begin position="1"/>
        <end position="19"/>
    </location>
</feature>
<dbReference type="SUPFAM" id="SSF81383">
    <property type="entry name" value="F-box domain"/>
    <property type="match status" value="1"/>
</dbReference>
<keyword evidence="4" id="KW-1185">Reference proteome</keyword>
<gene>
    <name evidence="3" type="ORF">ACJIZ3_005598</name>
</gene>
<dbReference type="InterPro" id="IPR001810">
    <property type="entry name" value="F-box_dom"/>
</dbReference>
<dbReference type="PANTHER" id="PTHR31482:SF18">
    <property type="entry name" value="ESTS AU081301(E20138)"/>
    <property type="match status" value="1"/>
</dbReference>